<dbReference type="eggNOG" id="COG0457">
    <property type="taxonomic scope" value="Bacteria"/>
</dbReference>
<proteinExistence type="predicted"/>
<evidence type="ECO:0000313" key="2">
    <source>
        <dbReference type="EMBL" id="ACK73718.1"/>
    </source>
</evidence>
<dbReference type="KEGG" id="cyc:PCC7424_5642"/>
<accession>B7KLP6</accession>
<organism evidence="2 3">
    <name type="scientific">Gloeothece citriformis (strain PCC 7424)</name>
    <name type="common">Cyanothece sp. (strain PCC 7424)</name>
    <dbReference type="NCBI Taxonomy" id="65393"/>
    <lineage>
        <taxon>Bacteria</taxon>
        <taxon>Bacillati</taxon>
        <taxon>Cyanobacteriota</taxon>
        <taxon>Cyanophyceae</taxon>
        <taxon>Oscillatoriophycideae</taxon>
        <taxon>Chroococcales</taxon>
        <taxon>Aphanothecaceae</taxon>
        <taxon>Gloeothece</taxon>
        <taxon>Gloeothece citriformis</taxon>
    </lineage>
</organism>
<dbReference type="Proteomes" id="UP000002384">
    <property type="component" value="Plasmid pP742401"/>
</dbReference>
<dbReference type="HOGENOM" id="CLU_002404_0_0_3"/>
<keyword evidence="2" id="KW-0614">Plasmid</keyword>
<name>B7KLP6_GLOC7</name>
<dbReference type="InterPro" id="IPR024983">
    <property type="entry name" value="CHAT_dom"/>
</dbReference>
<feature type="domain" description="CHAT" evidence="1">
    <location>
        <begin position="471"/>
        <end position="723"/>
    </location>
</feature>
<dbReference type="eggNOG" id="COG4995">
    <property type="taxonomic scope" value="Bacteria"/>
</dbReference>
<keyword evidence="3" id="KW-1185">Reference proteome</keyword>
<evidence type="ECO:0000313" key="3">
    <source>
        <dbReference type="Proteomes" id="UP000002384"/>
    </source>
</evidence>
<dbReference type="RefSeq" id="WP_012599633.1">
    <property type="nucleotide sequence ID" value="NC_011738.1"/>
</dbReference>
<evidence type="ECO:0000259" key="1">
    <source>
        <dbReference type="Pfam" id="PF12770"/>
    </source>
</evidence>
<dbReference type="EMBL" id="CP001292">
    <property type="protein sequence ID" value="ACK73718.1"/>
    <property type="molecule type" value="Genomic_DNA"/>
</dbReference>
<geneLocation type="plasmid" evidence="2 3">
    <name>pP742401</name>
</geneLocation>
<dbReference type="AlphaFoldDB" id="B7KLP6"/>
<dbReference type="PANTHER" id="PTHR10098:SF108">
    <property type="entry name" value="TETRATRICOPEPTIDE REPEAT PROTEIN 28"/>
    <property type="match status" value="1"/>
</dbReference>
<reference evidence="3" key="1">
    <citation type="journal article" date="2011" name="MBio">
        <title>Novel metabolic attributes of the genus Cyanothece, comprising a group of unicellular nitrogen-fixing Cyanobacteria.</title>
        <authorList>
            <person name="Bandyopadhyay A."/>
            <person name="Elvitigala T."/>
            <person name="Welsh E."/>
            <person name="Stockel J."/>
            <person name="Liberton M."/>
            <person name="Min H."/>
            <person name="Sherman L.A."/>
            <person name="Pakrasi H.B."/>
        </authorList>
    </citation>
    <scope>NUCLEOTIDE SEQUENCE [LARGE SCALE GENOMIC DNA]</scope>
    <source>
        <strain evidence="3">PCC 7424</strain>
        <plasmid evidence="3">pP742401</plasmid>
    </source>
</reference>
<dbReference type="OrthoDB" id="446317at2"/>
<dbReference type="InterPro" id="IPR011990">
    <property type="entry name" value="TPR-like_helical_dom_sf"/>
</dbReference>
<gene>
    <name evidence="2" type="ordered locus">PCC7424_5642</name>
</gene>
<dbReference type="SUPFAM" id="SSF48452">
    <property type="entry name" value="TPR-like"/>
    <property type="match status" value="2"/>
</dbReference>
<dbReference type="Pfam" id="PF12770">
    <property type="entry name" value="CHAT"/>
    <property type="match status" value="1"/>
</dbReference>
<dbReference type="Gene3D" id="1.25.40.10">
    <property type="entry name" value="Tetratricopeptide repeat domain"/>
    <property type="match status" value="2"/>
</dbReference>
<protein>
    <submittedName>
        <fullName evidence="2">Tetratricopeptide TPR_4</fullName>
    </submittedName>
</protein>
<sequence>MLQIINRVIISLLFLACFPLKGITQAYWHKGLLSYERGNLTEAIELWQREINLRSPMTHAALLSQAQAYLDLGNLVEAQRILSQSFPASFFPYHQSVWANYLIRVGDFDGAIAIFNEIQFSHAFDHLSRLTLFNNYIQALLEREKSYQNQLKAELDPQQRQILRALTQNDRAKALEVATVAYKLAEQENLLNTENGIDLSITLASLTPDLVDADVLEQRILALLSSANQVKFLLLLTKIKSSSELYTKALTVAQYLQQPRLLSWAWGEWGAYLFRQGNYEQALVATYQAQAAANDGEDWAKLAQWLFQSAKIQQSLGNFQKSRQSYQLAASSIQKLRSRLAGHPINPLLAQSIEPILQGYLEVLLINPSSADLVEALKIQQLRLLTELDSYFKSVCELNPSLINQIPDNTALVNSIVLENKIYLIIQTSQKIYSRVIYISQSNLNQQVYDWYSALTFPNKDAYIQGGEFFYNLLIHPIENELPKTVSRLVFIHDGVLRTLPMSALIDENNNKYLIEKYTISYSLGLISEQFISPLSDFNKPALIVGRVNDKNLTGIQDEVIQLSKLLKGEILINQDFSANNLLNKLQQQDYSIVHLATHNQIGRRIEETRLSTGVGTVSLKEFENIFRQRSRYIALLTLSACDTAKGNQFAVLGLTGLGVRAGIPSVLGTLWTAPDKTSTNLMTTFYQSFLAHKDLSKALQEMQIEAIRLKQRPFYWAGFVLVNN</sequence>
<dbReference type="PANTHER" id="PTHR10098">
    <property type="entry name" value="RAPSYN-RELATED"/>
    <property type="match status" value="1"/>
</dbReference>